<comment type="cofactor">
    <cofactor evidence="1">
        <name>FMN</name>
        <dbReference type="ChEBI" id="CHEBI:58210"/>
    </cofactor>
</comment>
<dbReference type="PANTHER" id="PTHR10851:SF3">
    <property type="entry name" value="PYRIDOXINE_PYRIDOXAMINE 5'-PHOSPHATE OXIDASE 2"/>
    <property type="match status" value="1"/>
</dbReference>
<name>A0ABV7TN20_9RHOB</name>
<sequence length="171" mass="18850">MSDLAAVLDEAWGLLARGGLVTVCTVSGGAPRARTVVLRETDRAQGRVGFYTDARSTKVREITENPQVALLIWREPAQVQLRLTGRATVETGLTDLWQTIPEDRREPYSHQPAPGTPIPAADAWEEQPAPEHFARVTVTLDTIEHVSLANSGHTRALFSSRDRWGGQWMSP</sequence>
<dbReference type="Gene3D" id="2.30.110.10">
    <property type="entry name" value="Electron Transport, Fmn-binding Protein, Chain A"/>
    <property type="match status" value="1"/>
</dbReference>
<dbReference type="InterPro" id="IPR000659">
    <property type="entry name" value="Pyridox_Oxase"/>
</dbReference>
<comment type="caution">
    <text evidence="6">The sequence shown here is derived from an EMBL/GenBank/DDBJ whole genome shotgun (WGS) entry which is preliminary data.</text>
</comment>
<keyword evidence="4" id="KW-0560">Oxidoreductase</keyword>
<keyword evidence="3" id="KW-0288">FMN</keyword>
<feature type="domain" description="Pyridoxamine 5'-phosphate oxidase Alr4036 family FMN-binding" evidence="5">
    <location>
        <begin position="22"/>
        <end position="89"/>
    </location>
</feature>
<dbReference type="Pfam" id="PF12766">
    <property type="entry name" value="Pyridox_oxase_2"/>
    <property type="match status" value="1"/>
</dbReference>
<keyword evidence="2" id="KW-0285">Flavoprotein</keyword>
<evidence type="ECO:0000313" key="6">
    <source>
        <dbReference type="EMBL" id="MFC3616421.1"/>
    </source>
</evidence>
<evidence type="ECO:0000313" key="7">
    <source>
        <dbReference type="Proteomes" id="UP001595629"/>
    </source>
</evidence>
<protein>
    <submittedName>
        <fullName evidence="6">Pyridoxamine 5'-phosphate oxidase family protein</fullName>
    </submittedName>
</protein>
<dbReference type="PANTHER" id="PTHR10851">
    <property type="entry name" value="PYRIDOXINE-5-PHOSPHATE OXIDASE"/>
    <property type="match status" value="1"/>
</dbReference>
<organism evidence="6 7">
    <name type="scientific">Lutimaribacter marinistellae</name>
    <dbReference type="NCBI Taxonomy" id="1820329"/>
    <lineage>
        <taxon>Bacteria</taxon>
        <taxon>Pseudomonadati</taxon>
        <taxon>Pseudomonadota</taxon>
        <taxon>Alphaproteobacteria</taxon>
        <taxon>Rhodobacterales</taxon>
        <taxon>Roseobacteraceae</taxon>
        <taxon>Lutimaribacter</taxon>
    </lineage>
</organism>
<dbReference type="InterPro" id="IPR024624">
    <property type="entry name" value="Pyridox_Oxase_Alr4036_FMN-bd"/>
</dbReference>
<keyword evidence="7" id="KW-1185">Reference proteome</keyword>
<gene>
    <name evidence="6" type="ORF">ACFORG_21980</name>
</gene>
<dbReference type="SUPFAM" id="SSF50475">
    <property type="entry name" value="FMN-binding split barrel"/>
    <property type="match status" value="1"/>
</dbReference>
<evidence type="ECO:0000256" key="1">
    <source>
        <dbReference type="ARBA" id="ARBA00001917"/>
    </source>
</evidence>
<dbReference type="InterPro" id="IPR012349">
    <property type="entry name" value="Split_barrel_FMN-bd"/>
</dbReference>
<dbReference type="RefSeq" id="WP_386737735.1">
    <property type="nucleotide sequence ID" value="NZ_JBHRXI010000049.1"/>
</dbReference>
<dbReference type="EMBL" id="JBHRXI010000049">
    <property type="protein sequence ID" value="MFC3616421.1"/>
    <property type="molecule type" value="Genomic_DNA"/>
</dbReference>
<dbReference type="Proteomes" id="UP001595629">
    <property type="component" value="Unassembled WGS sequence"/>
</dbReference>
<evidence type="ECO:0000259" key="5">
    <source>
        <dbReference type="Pfam" id="PF12766"/>
    </source>
</evidence>
<reference evidence="7" key="1">
    <citation type="journal article" date="2019" name="Int. J. Syst. Evol. Microbiol.">
        <title>The Global Catalogue of Microorganisms (GCM) 10K type strain sequencing project: providing services to taxonomists for standard genome sequencing and annotation.</title>
        <authorList>
            <consortium name="The Broad Institute Genomics Platform"/>
            <consortium name="The Broad Institute Genome Sequencing Center for Infectious Disease"/>
            <person name="Wu L."/>
            <person name="Ma J."/>
        </authorList>
    </citation>
    <scope>NUCLEOTIDE SEQUENCE [LARGE SCALE GENOMIC DNA]</scope>
    <source>
        <strain evidence="7">KCTC 42911</strain>
    </source>
</reference>
<evidence type="ECO:0000256" key="4">
    <source>
        <dbReference type="ARBA" id="ARBA00023002"/>
    </source>
</evidence>
<proteinExistence type="predicted"/>
<evidence type="ECO:0000256" key="3">
    <source>
        <dbReference type="ARBA" id="ARBA00022643"/>
    </source>
</evidence>
<accession>A0ABV7TN20</accession>
<evidence type="ECO:0000256" key="2">
    <source>
        <dbReference type="ARBA" id="ARBA00022630"/>
    </source>
</evidence>